<evidence type="ECO:0000313" key="2">
    <source>
        <dbReference type="EMBL" id="EGW31704.1"/>
    </source>
</evidence>
<feature type="non-terminal residue" evidence="2">
    <location>
        <position position="76"/>
    </location>
</feature>
<dbReference type="GO" id="GO:0005634">
    <property type="term" value="C:nucleus"/>
    <property type="evidence" value="ECO:0007669"/>
    <property type="project" value="TreeGrafter"/>
</dbReference>
<dbReference type="InParanoid" id="G3AR43"/>
<dbReference type="GeneID" id="18874264"/>
<keyword evidence="3" id="KW-1185">Reference proteome</keyword>
<gene>
    <name evidence="2" type="ORF">SPAPADRAFT_62309</name>
</gene>
<dbReference type="InterPro" id="IPR036282">
    <property type="entry name" value="Glutathione-S-Trfase_C_sf"/>
</dbReference>
<organism evidence="3">
    <name type="scientific">Spathaspora passalidarum (strain NRRL Y-27907 / 11-Y1)</name>
    <dbReference type="NCBI Taxonomy" id="619300"/>
    <lineage>
        <taxon>Eukaryota</taxon>
        <taxon>Fungi</taxon>
        <taxon>Dikarya</taxon>
        <taxon>Ascomycota</taxon>
        <taxon>Saccharomycotina</taxon>
        <taxon>Pichiomycetes</taxon>
        <taxon>Debaryomycetaceae</taxon>
        <taxon>Spathaspora</taxon>
    </lineage>
</organism>
<dbReference type="GO" id="GO:0005737">
    <property type="term" value="C:cytoplasm"/>
    <property type="evidence" value="ECO:0007669"/>
    <property type="project" value="TreeGrafter"/>
</dbReference>
<name>G3AR43_SPAPN</name>
<dbReference type="eggNOG" id="KOG0867">
    <property type="taxonomic scope" value="Eukaryota"/>
</dbReference>
<dbReference type="AlphaFoldDB" id="G3AR43"/>
<dbReference type="PANTHER" id="PTHR43986">
    <property type="entry name" value="ELONGATION FACTOR 1-GAMMA"/>
    <property type="match status" value="1"/>
</dbReference>
<dbReference type="RefSeq" id="XP_007376482.1">
    <property type="nucleotide sequence ID" value="XM_007376420.1"/>
</dbReference>
<reference evidence="2 3" key="1">
    <citation type="journal article" date="2011" name="Proc. Natl. Acad. Sci. U.S.A.">
        <title>Comparative genomics of xylose-fermenting fungi for enhanced biofuel production.</title>
        <authorList>
            <person name="Wohlbach D.J."/>
            <person name="Kuo A."/>
            <person name="Sato T.K."/>
            <person name="Potts K.M."/>
            <person name="Salamov A.A."/>
            <person name="LaButti K.M."/>
            <person name="Sun H."/>
            <person name="Clum A."/>
            <person name="Pangilinan J.L."/>
            <person name="Lindquist E.A."/>
            <person name="Lucas S."/>
            <person name="Lapidus A."/>
            <person name="Jin M."/>
            <person name="Gunawan C."/>
            <person name="Balan V."/>
            <person name="Dale B.E."/>
            <person name="Jeffries T.W."/>
            <person name="Zinkel R."/>
            <person name="Barry K.W."/>
            <person name="Grigoriev I.V."/>
            <person name="Gasch A.P."/>
        </authorList>
    </citation>
    <scope>NUCLEOTIDE SEQUENCE [LARGE SCALE GENOMIC DNA]</scope>
    <source>
        <strain evidence="3">NRRL Y-27907 / 11-Y1</strain>
    </source>
</reference>
<dbReference type="KEGG" id="spaa:SPAPADRAFT_62309"/>
<sequence>MIPYRKKDVEEARVYLERVVAVFEARLANYTYLVSERITFGDIFSATFFKRGFDWCFGAKWRKQHPNVTRWWKTIM</sequence>
<feature type="domain" description="GST C-terminal" evidence="1">
    <location>
        <begin position="1"/>
        <end position="76"/>
    </location>
</feature>
<protein>
    <recommendedName>
        <fullName evidence="1">GST C-terminal domain-containing protein</fullName>
    </recommendedName>
</protein>
<dbReference type="GO" id="GO:0006414">
    <property type="term" value="P:translational elongation"/>
    <property type="evidence" value="ECO:0007669"/>
    <property type="project" value="TreeGrafter"/>
</dbReference>
<dbReference type="EMBL" id="GL996503">
    <property type="protein sequence ID" value="EGW31704.1"/>
    <property type="molecule type" value="Genomic_DNA"/>
</dbReference>
<dbReference type="Pfam" id="PF00043">
    <property type="entry name" value="GST_C"/>
    <property type="match status" value="1"/>
</dbReference>
<accession>G3AR43</accession>
<evidence type="ECO:0000313" key="3">
    <source>
        <dbReference type="Proteomes" id="UP000000709"/>
    </source>
</evidence>
<dbReference type="OrthoDB" id="249703at2759"/>
<dbReference type="InterPro" id="IPR004046">
    <property type="entry name" value="GST_C"/>
</dbReference>
<dbReference type="PROSITE" id="PS50405">
    <property type="entry name" value="GST_CTER"/>
    <property type="match status" value="1"/>
</dbReference>
<dbReference type="Gene3D" id="1.20.1050.10">
    <property type="match status" value="1"/>
</dbReference>
<dbReference type="HOGENOM" id="CLU_2661404_0_0_1"/>
<dbReference type="InterPro" id="IPR010987">
    <property type="entry name" value="Glutathione-S-Trfase_C-like"/>
</dbReference>
<dbReference type="Proteomes" id="UP000000709">
    <property type="component" value="Unassembled WGS sequence"/>
</dbReference>
<proteinExistence type="predicted"/>
<dbReference type="InterPro" id="IPR050802">
    <property type="entry name" value="EF-GSTs"/>
</dbReference>
<dbReference type="SUPFAM" id="SSF47616">
    <property type="entry name" value="GST C-terminal domain-like"/>
    <property type="match status" value="1"/>
</dbReference>
<evidence type="ECO:0000259" key="1">
    <source>
        <dbReference type="PROSITE" id="PS50405"/>
    </source>
</evidence>
<dbReference type="STRING" id="619300.G3AR43"/>
<dbReference type="PANTHER" id="PTHR43986:SF1">
    <property type="entry name" value="ELONGATION FACTOR 1-GAMMA"/>
    <property type="match status" value="1"/>
</dbReference>